<evidence type="ECO:0000256" key="7">
    <source>
        <dbReference type="ARBA" id="ARBA00022692"/>
    </source>
</evidence>
<reference evidence="17" key="1">
    <citation type="submission" date="2016-11" db="EMBL/GenBank/DDBJ databases">
        <authorList>
            <person name="Varghese N."/>
            <person name="Submissions S."/>
        </authorList>
    </citation>
    <scope>NUCLEOTIDE SEQUENCE [LARGE SCALE GENOMIC DNA]</scope>
    <source>
        <strain evidence="17">DSM 17957</strain>
    </source>
</reference>
<dbReference type="InterPro" id="IPR010559">
    <property type="entry name" value="Sig_transdc_His_kin_internal"/>
</dbReference>
<evidence type="ECO:0000256" key="13">
    <source>
        <dbReference type="ARBA" id="ARBA00023136"/>
    </source>
</evidence>
<dbReference type="Gene3D" id="3.30.450.40">
    <property type="match status" value="1"/>
</dbReference>
<keyword evidence="11 14" id="KW-1133">Transmembrane helix</keyword>
<evidence type="ECO:0000313" key="16">
    <source>
        <dbReference type="EMBL" id="SHJ33446.1"/>
    </source>
</evidence>
<dbReference type="Proteomes" id="UP000184536">
    <property type="component" value="Unassembled WGS sequence"/>
</dbReference>
<protein>
    <recommendedName>
        <fullName evidence="3">histidine kinase</fullName>
        <ecNumber evidence="3">2.7.13.3</ecNumber>
    </recommendedName>
</protein>
<dbReference type="EC" id="2.7.13.3" evidence="3"/>
<dbReference type="GO" id="GO:0005886">
    <property type="term" value="C:plasma membrane"/>
    <property type="evidence" value="ECO:0007669"/>
    <property type="project" value="UniProtKB-SubCell"/>
</dbReference>
<accession>A0A1M6IGG0</accession>
<feature type="transmembrane region" description="Helical" evidence="14">
    <location>
        <begin position="105"/>
        <end position="124"/>
    </location>
</feature>
<organism evidence="16 17">
    <name type="scientific">Geosporobacter subterraneus DSM 17957</name>
    <dbReference type="NCBI Taxonomy" id="1121919"/>
    <lineage>
        <taxon>Bacteria</taxon>
        <taxon>Bacillati</taxon>
        <taxon>Bacillota</taxon>
        <taxon>Clostridia</taxon>
        <taxon>Peptostreptococcales</taxon>
        <taxon>Thermotaleaceae</taxon>
        <taxon>Geosporobacter</taxon>
    </lineage>
</organism>
<evidence type="ECO:0000256" key="8">
    <source>
        <dbReference type="ARBA" id="ARBA00022741"/>
    </source>
</evidence>
<dbReference type="InterPro" id="IPR011620">
    <property type="entry name" value="Sig_transdc_His_kinase_LytS_TM"/>
</dbReference>
<dbReference type="InterPro" id="IPR005467">
    <property type="entry name" value="His_kinase_dom"/>
</dbReference>
<evidence type="ECO:0000256" key="10">
    <source>
        <dbReference type="ARBA" id="ARBA00022840"/>
    </source>
</evidence>
<dbReference type="InterPro" id="IPR050640">
    <property type="entry name" value="Bact_2-comp_sensor_kinase"/>
</dbReference>
<dbReference type="Pfam" id="PF06580">
    <property type="entry name" value="His_kinase"/>
    <property type="match status" value="1"/>
</dbReference>
<dbReference type="InterPro" id="IPR029016">
    <property type="entry name" value="GAF-like_dom_sf"/>
</dbReference>
<feature type="transmembrane region" description="Helical" evidence="14">
    <location>
        <begin position="74"/>
        <end position="98"/>
    </location>
</feature>
<feature type="transmembrane region" description="Helical" evidence="14">
    <location>
        <begin position="136"/>
        <end position="157"/>
    </location>
</feature>
<evidence type="ECO:0000256" key="14">
    <source>
        <dbReference type="SAM" id="Phobius"/>
    </source>
</evidence>
<keyword evidence="10" id="KW-0067">ATP-binding</keyword>
<keyword evidence="12" id="KW-0902">Two-component regulatory system</keyword>
<feature type="domain" description="Histidine kinase" evidence="15">
    <location>
        <begin position="459"/>
        <end position="560"/>
    </location>
</feature>
<dbReference type="SUPFAM" id="SSF55874">
    <property type="entry name" value="ATPase domain of HSP90 chaperone/DNA topoisomerase II/histidine kinase"/>
    <property type="match status" value="1"/>
</dbReference>
<dbReference type="InterPro" id="IPR036890">
    <property type="entry name" value="HATPase_C_sf"/>
</dbReference>
<dbReference type="AlphaFoldDB" id="A0A1M6IGG0"/>
<comment type="catalytic activity">
    <reaction evidence="1">
        <text>ATP + protein L-histidine = ADP + protein N-phospho-L-histidine.</text>
        <dbReference type="EC" id="2.7.13.3"/>
    </reaction>
</comment>
<dbReference type="STRING" id="1121919.SAMN02745975_01841"/>
<keyword evidence="17" id="KW-1185">Reference proteome</keyword>
<name>A0A1M6IGG0_9FIRM</name>
<dbReference type="InterPro" id="IPR003594">
    <property type="entry name" value="HATPase_dom"/>
</dbReference>
<evidence type="ECO:0000256" key="4">
    <source>
        <dbReference type="ARBA" id="ARBA00022475"/>
    </source>
</evidence>
<dbReference type="Pfam" id="PF07694">
    <property type="entry name" value="5TM-5TMR_LYT"/>
    <property type="match status" value="1"/>
</dbReference>
<dbReference type="Gene3D" id="3.30.565.10">
    <property type="entry name" value="Histidine kinase-like ATPase, C-terminal domain"/>
    <property type="match status" value="1"/>
</dbReference>
<dbReference type="GO" id="GO:0000155">
    <property type="term" value="F:phosphorelay sensor kinase activity"/>
    <property type="evidence" value="ECO:0007669"/>
    <property type="project" value="InterPro"/>
</dbReference>
<dbReference type="PANTHER" id="PTHR34220:SF7">
    <property type="entry name" value="SENSOR HISTIDINE KINASE YPDA"/>
    <property type="match status" value="1"/>
</dbReference>
<sequence length="560" mass="61695">MVLDIIVQLANKVSMILVIAFLLSKIKLFKNILLKNSLSSKDKFFLTIIFSIFGIIGAYYGIPIKNAIANSSITGVVAGGLLGGAEVGIGTSLVVALYRLYMGGYVAPASALTTIAAGTLSGMLNPHFLKMKNKGTYAFVVALVCQIFLFLMILLLAKPFEAAKELVSIIAFPMIAVNSFGVAIFISILDNIFHEQDKVGASTAQLALDIANKTLPYLRHGLDFDNAQKAVEIIYHMVNHVSAVAMTRGEVILAHIGTGVDHHSPKDKIMNRSTKQVLSTGEYTISQTREEIGCRREACELMAAITVPLRMNDQVAGTLLLYKDRENSINSVDIQLALGLAQLFSTQLEISEAENKERLLERAELRALQAQVNPHFLFNALNTIVSYTRTDADIARKLLIHLGNYFRNNLQKVEDFIDFHSEIKNIQSYLAIEEARFGHKMKVIYHIEDHINCQLPPLIIQPIVENAVKHGLLPKKTGGTITINAKKDKSETIITITDDGIGMSAEKIKSVLNHPAAHQRIGMRNVDKRLRGIYGERSGLIIESEPQKGTKVTIRIPTAL</sequence>
<gene>
    <name evidence="16" type="ORF">SAMN02745975_01841</name>
</gene>
<keyword evidence="6" id="KW-0808">Transferase</keyword>
<feature type="transmembrane region" description="Helical" evidence="14">
    <location>
        <begin position="44"/>
        <end position="62"/>
    </location>
</feature>
<keyword evidence="4" id="KW-1003">Cell membrane</keyword>
<keyword evidence="7 14" id="KW-0812">Transmembrane</keyword>
<dbReference type="PROSITE" id="PS50109">
    <property type="entry name" value="HIS_KIN"/>
    <property type="match status" value="1"/>
</dbReference>
<evidence type="ECO:0000256" key="6">
    <source>
        <dbReference type="ARBA" id="ARBA00022679"/>
    </source>
</evidence>
<evidence type="ECO:0000256" key="9">
    <source>
        <dbReference type="ARBA" id="ARBA00022777"/>
    </source>
</evidence>
<evidence type="ECO:0000259" key="15">
    <source>
        <dbReference type="PROSITE" id="PS50109"/>
    </source>
</evidence>
<dbReference type="SMART" id="SM00387">
    <property type="entry name" value="HATPase_c"/>
    <property type="match status" value="1"/>
</dbReference>
<dbReference type="PANTHER" id="PTHR34220">
    <property type="entry name" value="SENSOR HISTIDINE KINASE YPDA"/>
    <property type="match status" value="1"/>
</dbReference>
<evidence type="ECO:0000256" key="12">
    <source>
        <dbReference type="ARBA" id="ARBA00023012"/>
    </source>
</evidence>
<evidence type="ECO:0000256" key="1">
    <source>
        <dbReference type="ARBA" id="ARBA00000085"/>
    </source>
</evidence>
<dbReference type="EMBL" id="FQZV01000021">
    <property type="protein sequence ID" value="SHJ33446.1"/>
    <property type="molecule type" value="Genomic_DNA"/>
</dbReference>
<evidence type="ECO:0000313" key="17">
    <source>
        <dbReference type="Proteomes" id="UP000184536"/>
    </source>
</evidence>
<dbReference type="RefSeq" id="WP_110940993.1">
    <property type="nucleotide sequence ID" value="NZ_FQZV01000021.1"/>
</dbReference>
<keyword evidence="8" id="KW-0547">Nucleotide-binding</keyword>
<comment type="subcellular location">
    <subcellularLocation>
        <location evidence="2">Cell membrane</location>
        <topology evidence="2">Multi-pass membrane protein</topology>
    </subcellularLocation>
</comment>
<keyword evidence="5" id="KW-0597">Phosphoprotein</keyword>
<evidence type="ECO:0000256" key="11">
    <source>
        <dbReference type="ARBA" id="ARBA00022989"/>
    </source>
</evidence>
<evidence type="ECO:0000256" key="3">
    <source>
        <dbReference type="ARBA" id="ARBA00012438"/>
    </source>
</evidence>
<dbReference type="OrthoDB" id="1410840at2"/>
<feature type="transmembrane region" description="Helical" evidence="14">
    <location>
        <begin position="6"/>
        <end position="23"/>
    </location>
</feature>
<dbReference type="Pfam" id="PF02518">
    <property type="entry name" value="HATPase_c"/>
    <property type="match status" value="1"/>
</dbReference>
<keyword evidence="9 16" id="KW-0418">Kinase</keyword>
<keyword evidence="13 14" id="KW-0472">Membrane</keyword>
<evidence type="ECO:0000256" key="2">
    <source>
        <dbReference type="ARBA" id="ARBA00004651"/>
    </source>
</evidence>
<feature type="transmembrane region" description="Helical" evidence="14">
    <location>
        <begin position="169"/>
        <end position="189"/>
    </location>
</feature>
<evidence type="ECO:0000256" key="5">
    <source>
        <dbReference type="ARBA" id="ARBA00022553"/>
    </source>
</evidence>
<dbReference type="GO" id="GO:0071555">
    <property type="term" value="P:cell wall organization"/>
    <property type="evidence" value="ECO:0007669"/>
    <property type="project" value="InterPro"/>
</dbReference>
<proteinExistence type="predicted"/>
<dbReference type="GO" id="GO:0005524">
    <property type="term" value="F:ATP binding"/>
    <property type="evidence" value="ECO:0007669"/>
    <property type="project" value="UniProtKB-KW"/>
</dbReference>
<dbReference type="SUPFAM" id="SSF55781">
    <property type="entry name" value="GAF domain-like"/>
    <property type="match status" value="1"/>
</dbReference>